<dbReference type="RefSeq" id="WP_132415520.1">
    <property type="nucleotide sequence ID" value="NZ_SMKA01000385.1"/>
</dbReference>
<dbReference type="CDD" id="cd07012">
    <property type="entry name" value="PBP2_Bug_TTT"/>
    <property type="match status" value="1"/>
</dbReference>
<dbReference type="Gene3D" id="3.40.190.150">
    <property type="entry name" value="Bordetella uptake gene, domain 1"/>
    <property type="match status" value="1"/>
</dbReference>
<evidence type="ECO:0000313" key="3">
    <source>
        <dbReference type="EMBL" id="TDC14594.1"/>
    </source>
</evidence>
<dbReference type="AlphaFoldDB" id="A0A4R4NZJ2"/>
<name>A0A4R4NZJ2_9ACTN</name>
<dbReference type="PANTHER" id="PTHR42928:SF3">
    <property type="entry name" value="UPF0065 PROTEIN YFLP"/>
    <property type="match status" value="1"/>
</dbReference>
<dbReference type="Proteomes" id="UP000295075">
    <property type="component" value="Unassembled WGS sequence"/>
</dbReference>
<proteinExistence type="inferred from homology"/>
<sequence length="340" mass="35749">MARTAPPRTALVAAGLALSLLLSGCSALAKTLEGGSVAGDFPSRNVEIMVPAAPGGGWDLTARQFQHVIQEDKLLPDRSVSVVNVTGAGGAVGISKLVTKNRKDPHTLMITGLVMVGALTLNQSQIKVSDTTPIATITAEQEVIVVKADSPLKTLKDLVELYKSDPAKVSWGGGTIGGTDHITAGTLVKAAGLDPSKVKYISYSGGGEATAAILSGDVTVGISGVSEFEEQITAGKMRVLATTGTEPVTVAGKQLPTMKSEGYDAEVQNWRAIVAPPDIPDADRKRLVEFVTKVNTSPEWAEIRKKQGWTEFFKTGDDASRFIADETTRVQALLKELGIV</sequence>
<dbReference type="Pfam" id="PF03401">
    <property type="entry name" value="TctC"/>
    <property type="match status" value="1"/>
</dbReference>
<dbReference type="InterPro" id="IPR042100">
    <property type="entry name" value="Bug_dom1"/>
</dbReference>
<dbReference type="OrthoDB" id="9780943at2"/>
<protein>
    <submittedName>
        <fullName evidence="3">Tripartite tricarboxylate transporter substrate binding protein</fullName>
    </submittedName>
</protein>
<dbReference type="InterPro" id="IPR005064">
    <property type="entry name" value="BUG"/>
</dbReference>
<evidence type="ECO:0000256" key="1">
    <source>
        <dbReference type="ARBA" id="ARBA00006987"/>
    </source>
</evidence>
<keyword evidence="2" id="KW-0732">Signal</keyword>
<evidence type="ECO:0000256" key="2">
    <source>
        <dbReference type="SAM" id="SignalP"/>
    </source>
</evidence>
<dbReference type="PROSITE" id="PS51257">
    <property type="entry name" value="PROKAR_LIPOPROTEIN"/>
    <property type="match status" value="1"/>
</dbReference>
<evidence type="ECO:0000313" key="4">
    <source>
        <dbReference type="Proteomes" id="UP000295075"/>
    </source>
</evidence>
<comment type="similarity">
    <text evidence="1">Belongs to the UPF0065 (bug) family.</text>
</comment>
<comment type="caution">
    <text evidence="3">The sequence shown here is derived from an EMBL/GenBank/DDBJ whole genome shotgun (WGS) entry which is preliminary data.</text>
</comment>
<reference evidence="3 4" key="1">
    <citation type="submission" date="2019-03" db="EMBL/GenBank/DDBJ databases">
        <title>Draft genome sequences of novel Actinobacteria.</title>
        <authorList>
            <person name="Sahin N."/>
            <person name="Ay H."/>
            <person name="Saygin H."/>
        </authorList>
    </citation>
    <scope>NUCLEOTIDE SEQUENCE [LARGE SCALE GENOMIC DNA]</scope>
    <source>
        <strain evidence="3 4">JCM 30547</strain>
    </source>
</reference>
<keyword evidence="4" id="KW-1185">Reference proteome</keyword>
<accession>A0A4R4NZJ2</accession>
<dbReference type="SUPFAM" id="SSF53850">
    <property type="entry name" value="Periplasmic binding protein-like II"/>
    <property type="match status" value="1"/>
</dbReference>
<dbReference type="PANTHER" id="PTHR42928">
    <property type="entry name" value="TRICARBOXYLATE-BINDING PROTEIN"/>
    <property type="match status" value="1"/>
</dbReference>
<feature type="chain" id="PRO_5020894238" evidence="2">
    <location>
        <begin position="30"/>
        <end position="340"/>
    </location>
</feature>
<dbReference type="PIRSF" id="PIRSF017082">
    <property type="entry name" value="YflP"/>
    <property type="match status" value="1"/>
</dbReference>
<dbReference type="EMBL" id="SMKA01000385">
    <property type="protein sequence ID" value="TDC14594.1"/>
    <property type="molecule type" value="Genomic_DNA"/>
</dbReference>
<dbReference type="Gene3D" id="3.40.190.10">
    <property type="entry name" value="Periplasmic binding protein-like II"/>
    <property type="match status" value="1"/>
</dbReference>
<organism evidence="3 4">
    <name type="scientific">Kribbella albertanoniae</name>
    <dbReference type="NCBI Taxonomy" id="1266829"/>
    <lineage>
        <taxon>Bacteria</taxon>
        <taxon>Bacillati</taxon>
        <taxon>Actinomycetota</taxon>
        <taxon>Actinomycetes</taxon>
        <taxon>Propionibacteriales</taxon>
        <taxon>Kribbellaceae</taxon>
        <taxon>Kribbella</taxon>
    </lineage>
</organism>
<feature type="signal peptide" evidence="2">
    <location>
        <begin position="1"/>
        <end position="29"/>
    </location>
</feature>
<gene>
    <name evidence="3" type="ORF">E1261_42205</name>
</gene>